<name>A0A432LBX1_9BACI</name>
<comment type="caution">
    <text evidence="11">The sequence shown here is derived from an EMBL/GenBank/DDBJ whole genome shotgun (WGS) entry which is preliminary data.</text>
</comment>
<evidence type="ECO:0000256" key="6">
    <source>
        <dbReference type="ARBA" id="ARBA00023098"/>
    </source>
</evidence>
<dbReference type="EMBL" id="RYYR01000012">
    <property type="protein sequence ID" value="RUL52073.1"/>
    <property type="molecule type" value="Genomic_DNA"/>
</dbReference>
<dbReference type="GO" id="GO:0005886">
    <property type="term" value="C:plasma membrane"/>
    <property type="evidence" value="ECO:0007669"/>
    <property type="project" value="UniProtKB-SubCell"/>
</dbReference>
<evidence type="ECO:0000256" key="10">
    <source>
        <dbReference type="HAMAP-Rule" id="MF_01043"/>
    </source>
</evidence>
<feature type="transmembrane region" description="Helical" evidence="10">
    <location>
        <begin position="133"/>
        <end position="157"/>
    </location>
</feature>
<keyword evidence="8 10" id="KW-0594">Phospholipid biosynthesis</keyword>
<evidence type="ECO:0000256" key="9">
    <source>
        <dbReference type="ARBA" id="ARBA00023264"/>
    </source>
</evidence>
<gene>
    <name evidence="10" type="primary">plsY</name>
    <name evidence="11" type="ORF">EK386_10785</name>
</gene>
<feature type="transmembrane region" description="Helical" evidence="10">
    <location>
        <begin position="53"/>
        <end position="75"/>
    </location>
</feature>
<keyword evidence="9 10" id="KW-1208">Phospholipid metabolism</keyword>
<keyword evidence="4 10" id="KW-0812">Transmembrane</keyword>
<evidence type="ECO:0000256" key="4">
    <source>
        <dbReference type="ARBA" id="ARBA00022692"/>
    </source>
</evidence>
<dbReference type="HAMAP" id="MF_01043">
    <property type="entry name" value="PlsY"/>
    <property type="match status" value="1"/>
</dbReference>
<comment type="subcellular location">
    <subcellularLocation>
        <location evidence="10">Cell membrane</location>
        <topology evidence="10">Multi-pass membrane protein</topology>
    </subcellularLocation>
</comment>
<keyword evidence="11" id="KW-0012">Acyltransferase</keyword>
<feature type="transmembrane region" description="Helical" evidence="10">
    <location>
        <begin position="87"/>
        <end position="104"/>
    </location>
</feature>
<comment type="pathway">
    <text evidence="10">Lipid metabolism; phospholipid metabolism.</text>
</comment>
<dbReference type="GO" id="GO:0008654">
    <property type="term" value="P:phospholipid biosynthetic process"/>
    <property type="evidence" value="ECO:0007669"/>
    <property type="project" value="UniProtKB-UniRule"/>
</dbReference>
<comment type="subunit">
    <text evidence="10">Probably interacts with PlsX.</text>
</comment>
<keyword evidence="2 10" id="KW-0444">Lipid biosynthesis</keyword>
<accession>A0A432LBX1</accession>
<feature type="transmembrane region" description="Helical" evidence="10">
    <location>
        <begin position="169"/>
        <end position="188"/>
    </location>
</feature>
<protein>
    <recommendedName>
        <fullName evidence="10">Glycerol-3-phosphate acyltransferase</fullName>
    </recommendedName>
    <alternativeName>
        <fullName evidence="10">Acyl-PO4 G3P acyltransferase</fullName>
    </alternativeName>
    <alternativeName>
        <fullName evidence="10">Acyl-phosphate--glycerol-3-phosphate acyltransferase</fullName>
    </alternativeName>
    <alternativeName>
        <fullName evidence="10">G3P acyltransferase</fullName>
        <shortName evidence="10">GPAT</shortName>
        <ecNumber evidence="10">2.3.1.275</ecNumber>
    </alternativeName>
    <alternativeName>
        <fullName evidence="10">Lysophosphatidic acid synthase</fullName>
        <shortName evidence="10">LPA synthase</shortName>
    </alternativeName>
</protein>
<keyword evidence="3 10" id="KW-0808">Transferase</keyword>
<evidence type="ECO:0000313" key="11">
    <source>
        <dbReference type="EMBL" id="RUL52073.1"/>
    </source>
</evidence>
<evidence type="ECO:0000256" key="3">
    <source>
        <dbReference type="ARBA" id="ARBA00022679"/>
    </source>
</evidence>
<dbReference type="RefSeq" id="WP_126659178.1">
    <property type="nucleotide sequence ID" value="NZ_RYYR01000012.1"/>
</dbReference>
<evidence type="ECO:0000313" key="12">
    <source>
        <dbReference type="Proteomes" id="UP000287910"/>
    </source>
</evidence>
<comment type="function">
    <text evidence="10">Catalyzes the transfer of an acyl group from acyl-phosphate (acyl-PO(4)) to glycerol-3-phosphate (G3P) to form lysophosphatidic acid (LPA). This enzyme utilizes acyl-phosphate as fatty acyl donor, but not acyl-CoA or acyl-ACP.</text>
</comment>
<keyword evidence="12" id="KW-1185">Reference proteome</keyword>
<evidence type="ECO:0000256" key="5">
    <source>
        <dbReference type="ARBA" id="ARBA00022989"/>
    </source>
</evidence>
<dbReference type="PANTHER" id="PTHR30309">
    <property type="entry name" value="INNER MEMBRANE PROTEIN YGIH"/>
    <property type="match status" value="1"/>
</dbReference>
<dbReference type="AlphaFoldDB" id="A0A432LBX1"/>
<reference evidence="11 12" key="1">
    <citation type="submission" date="2018-12" db="EMBL/GenBank/DDBJ databases">
        <title>Lysinibacillus antri sp. nov., isolated from a cave soil.</title>
        <authorList>
            <person name="Narsing Rao M.P."/>
            <person name="Zhang H."/>
            <person name="Dong Z.-Y."/>
            <person name="Niu X.-K."/>
            <person name="Zhang K."/>
            <person name="Fang B.-Z."/>
            <person name="Kang Y.-Q."/>
            <person name="Xiao M."/>
            <person name="Li W.-J."/>
        </authorList>
    </citation>
    <scope>NUCLEOTIDE SEQUENCE [LARGE SCALE GENOMIC DNA]</scope>
    <source>
        <strain evidence="11 12">SYSU K30002</strain>
    </source>
</reference>
<dbReference type="PANTHER" id="PTHR30309:SF0">
    <property type="entry name" value="GLYCEROL-3-PHOSPHATE ACYLTRANSFERASE-RELATED"/>
    <property type="match status" value="1"/>
</dbReference>
<keyword evidence="6 10" id="KW-0443">Lipid metabolism</keyword>
<dbReference type="EC" id="2.3.1.275" evidence="10"/>
<evidence type="ECO:0000256" key="2">
    <source>
        <dbReference type="ARBA" id="ARBA00022516"/>
    </source>
</evidence>
<dbReference type="GO" id="GO:0043772">
    <property type="term" value="F:acyl-phosphate glycerol-3-phosphate acyltransferase activity"/>
    <property type="evidence" value="ECO:0007669"/>
    <property type="project" value="UniProtKB-UniRule"/>
</dbReference>
<dbReference type="InterPro" id="IPR003811">
    <property type="entry name" value="G3P_acylTferase_PlsY"/>
</dbReference>
<organism evidence="11 12">
    <name type="scientific">Lysinibacillus antri</name>
    <dbReference type="NCBI Taxonomy" id="2498145"/>
    <lineage>
        <taxon>Bacteria</taxon>
        <taxon>Bacillati</taxon>
        <taxon>Bacillota</taxon>
        <taxon>Bacilli</taxon>
        <taxon>Bacillales</taxon>
        <taxon>Bacillaceae</taxon>
        <taxon>Lysinibacillus</taxon>
    </lineage>
</organism>
<evidence type="ECO:0000256" key="7">
    <source>
        <dbReference type="ARBA" id="ARBA00023136"/>
    </source>
</evidence>
<evidence type="ECO:0000256" key="1">
    <source>
        <dbReference type="ARBA" id="ARBA00022475"/>
    </source>
</evidence>
<comment type="similarity">
    <text evidence="10">Belongs to the PlsY family.</text>
</comment>
<keyword evidence="1 10" id="KW-1003">Cell membrane</keyword>
<sequence length="210" mass="22456">MLIALFSVLLVGYLIGCIHGSNAARLLSGVNLKEVGHGNAGASNATLSLGWKYGVLVGLIDIGKGVVAVLLCRLLLINYSTFSTDEVSALLYAIGASVILGHNFPIHMKFSGGKGTASLIGIFLALDWKTGLIGVVTIILVTLLTNYLIIGVFALYIDFTLTAFIIESTIWPFIISLVLFAIAIILHIENLNRMRIGTEPKVATAFKSKH</sequence>
<dbReference type="SMART" id="SM01207">
    <property type="entry name" value="G3P_acyltransf"/>
    <property type="match status" value="1"/>
</dbReference>
<keyword evidence="7 10" id="KW-0472">Membrane</keyword>
<evidence type="ECO:0000256" key="8">
    <source>
        <dbReference type="ARBA" id="ARBA00023209"/>
    </source>
</evidence>
<dbReference type="UniPathway" id="UPA00085"/>
<comment type="catalytic activity">
    <reaction evidence="10">
        <text>an acyl phosphate + sn-glycerol 3-phosphate = a 1-acyl-sn-glycero-3-phosphate + phosphate</text>
        <dbReference type="Rhea" id="RHEA:34075"/>
        <dbReference type="ChEBI" id="CHEBI:43474"/>
        <dbReference type="ChEBI" id="CHEBI:57597"/>
        <dbReference type="ChEBI" id="CHEBI:57970"/>
        <dbReference type="ChEBI" id="CHEBI:59918"/>
        <dbReference type="EC" id="2.3.1.275"/>
    </reaction>
</comment>
<proteinExistence type="inferred from homology"/>
<dbReference type="Proteomes" id="UP000287910">
    <property type="component" value="Unassembled WGS sequence"/>
</dbReference>
<keyword evidence="5 10" id="KW-1133">Transmembrane helix</keyword>
<dbReference type="Pfam" id="PF02660">
    <property type="entry name" value="G3P_acyltransf"/>
    <property type="match status" value="1"/>
</dbReference>